<sequence length="149" mass="15943">MVEPAVPRVPQTVERRRAALTVVRMVEPAASVPRGLQMVERRRAALTVVRTVGPAASALKVPRTAVLRRALPMVALTVEPVGMGRAVRVLPMAAPRRAVLTVVRMVGLVRVLRTAARRLVSATVAPTEVPMAALEAVPKDLLTVALTRA</sequence>
<protein>
    <submittedName>
        <fullName evidence="1">Uncharacterized protein</fullName>
    </submittedName>
</protein>
<keyword evidence="2" id="KW-1185">Reference proteome</keyword>
<proteinExistence type="predicted"/>
<reference evidence="1 2" key="1">
    <citation type="journal article" date="2015" name="Stand. Genomic Sci.">
        <title>Genomic Encyclopedia of Bacterial and Archaeal Type Strains, Phase III: the genomes of soil and plant-associated and newly described type strains.</title>
        <authorList>
            <person name="Whitman W.B."/>
            <person name="Woyke T."/>
            <person name="Klenk H.P."/>
            <person name="Zhou Y."/>
            <person name="Lilburn T.G."/>
            <person name="Beck B.J."/>
            <person name="De Vos P."/>
            <person name="Vandamme P."/>
            <person name="Eisen J.A."/>
            <person name="Garrity G."/>
            <person name="Hugenholtz P."/>
            <person name="Kyrpides N.C."/>
        </authorList>
    </citation>
    <scope>NUCLEOTIDE SEQUENCE [LARGE SCALE GENOMIC DNA]</scope>
    <source>
        <strain evidence="1 2">VKM Ac-2541</strain>
    </source>
</reference>
<name>A0A4R2IPP5_9ACTN</name>
<evidence type="ECO:0000313" key="2">
    <source>
        <dbReference type="Proteomes" id="UP000295573"/>
    </source>
</evidence>
<organism evidence="1 2">
    <name type="scientific">Kribbella antiqua</name>
    <dbReference type="NCBI Taxonomy" id="2512217"/>
    <lineage>
        <taxon>Bacteria</taxon>
        <taxon>Bacillati</taxon>
        <taxon>Actinomycetota</taxon>
        <taxon>Actinomycetes</taxon>
        <taxon>Propionibacteriales</taxon>
        <taxon>Kribbellaceae</taxon>
        <taxon>Kribbella</taxon>
    </lineage>
</organism>
<accession>A0A4R2IPP5</accession>
<dbReference type="EMBL" id="SLWR01000007">
    <property type="protein sequence ID" value="TCO45988.1"/>
    <property type="molecule type" value="Genomic_DNA"/>
</dbReference>
<gene>
    <name evidence="1" type="ORF">EV646_1078</name>
</gene>
<dbReference type="AlphaFoldDB" id="A0A4R2IPP5"/>
<evidence type="ECO:0000313" key="1">
    <source>
        <dbReference type="EMBL" id="TCO45988.1"/>
    </source>
</evidence>
<dbReference type="Proteomes" id="UP000295573">
    <property type="component" value="Unassembled WGS sequence"/>
</dbReference>
<comment type="caution">
    <text evidence="1">The sequence shown here is derived from an EMBL/GenBank/DDBJ whole genome shotgun (WGS) entry which is preliminary data.</text>
</comment>